<comment type="subcellular location">
    <subcellularLocation>
        <location evidence="1">Membrane</location>
        <topology evidence="1">Single-pass membrane protein</topology>
    </subcellularLocation>
</comment>
<accession>A0ABD3XXQ9</accession>
<dbReference type="PROSITE" id="PS50104">
    <property type="entry name" value="TIR"/>
    <property type="match status" value="1"/>
</dbReference>
<evidence type="ECO:0000256" key="1">
    <source>
        <dbReference type="ARBA" id="ARBA00004167"/>
    </source>
</evidence>
<dbReference type="PANTHER" id="PTHR24365:SF541">
    <property type="entry name" value="PROTEIN TOLL-RELATED"/>
    <property type="match status" value="1"/>
</dbReference>
<evidence type="ECO:0000256" key="5">
    <source>
        <dbReference type="ARBA" id="ARBA00023136"/>
    </source>
</evidence>
<evidence type="ECO:0000313" key="8">
    <source>
        <dbReference type="EMBL" id="KAL3890441.1"/>
    </source>
</evidence>
<sequence>MINIGDLFERNTVLEVVDLSHNGFQFIPFSLFMHAPKLRTLRLQGNVLSVFHLSVKKLLSLKLLDLRDNAIKYISRDTINGLSSIADQQGQLMTDTVETNRPAGSGADIPSQMNTTIVLGNSVTDPLVIDLTGNIMECSCDRIWFNEFLLNTHISLFGKELYTCTFDSNSRYMTSELLNDMKNYCKLNELLGVIITIPTLILLTLICVYVIVRRRRIIKRKALCADTLMERYNMNHPDEQERYVIFLSFAGLDDDLVNTYIIPELEKFVKEKFGNYDNLICTGDSHFTPGRWITKEIDRCLTRCDVFVMVVTKHFIKSEWCKYEVMLAEQKNKFKILLVNEEVYQQKSPSALTAILKVCTRATWRLHNNTLVIKPEWRKIFEGILEASLKTLEEMKEGI</sequence>
<dbReference type="EMBL" id="JBJQND010000001">
    <property type="protein sequence ID" value="KAL3890441.1"/>
    <property type="molecule type" value="Genomic_DNA"/>
</dbReference>
<dbReference type="InterPro" id="IPR032675">
    <property type="entry name" value="LRR_dom_sf"/>
</dbReference>
<keyword evidence="5 6" id="KW-0472">Membrane</keyword>
<organism evidence="8 10">
    <name type="scientific">Sinanodonta woodiana</name>
    <name type="common">Chinese pond mussel</name>
    <name type="synonym">Anodonta woodiana</name>
    <dbReference type="NCBI Taxonomy" id="1069815"/>
    <lineage>
        <taxon>Eukaryota</taxon>
        <taxon>Metazoa</taxon>
        <taxon>Spiralia</taxon>
        <taxon>Lophotrochozoa</taxon>
        <taxon>Mollusca</taxon>
        <taxon>Bivalvia</taxon>
        <taxon>Autobranchia</taxon>
        <taxon>Heteroconchia</taxon>
        <taxon>Palaeoheterodonta</taxon>
        <taxon>Unionida</taxon>
        <taxon>Unionoidea</taxon>
        <taxon>Unionidae</taxon>
        <taxon>Unioninae</taxon>
        <taxon>Sinanodonta</taxon>
    </lineage>
</organism>
<name>A0ABD3XXQ9_SINWO</name>
<dbReference type="Pfam" id="PF13676">
    <property type="entry name" value="TIR_2"/>
    <property type="match status" value="1"/>
</dbReference>
<comment type="caution">
    <text evidence="8">The sequence shown here is derived from an EMBL/GenBank/DDBJ whole genome shotgun (WGS) entry which is preliminary data.</text>
</comment>
<evidence type="ECO:0000256" key="2">
    <source>
        <dbReference type="ARBA" id="ARBA00022692"/>
    </source>
</evidence>
<dbReference type="PANTHER" id="PTHR24365">
    <property type="entry name" value="TOLL-LIKE RECEPTOR"/>
    <property type="match status" value="1"/>
</dbReference>
<dbReference type="SMART" id="SM00255">
    <property type="entry name" value="TIR"/>
    <property type="match status" value="1"/>
</dbReference>
<dbReference type="InterPro" id="IPR035897">
    <property type="entry name" value="Toll_tir_struct_dom_sf"/>
</dbReference>
<evidence type="ECO:0000259" key="7">
    <source>
        <dbReference type="PROSITE" id="PS50104"/>
    </source>
</evidence>
<evidence type="ECO:0000256" key="4">
    <source>
        <dbReference type="ARBA" id="ARBA00022989"/>
    </source>
</evidence>
<dbReference type="InterPro" id="IPR000157">
    <property type="entry name" value="TIR_dom"/>
</dbReference>
<proteinExistence type="predicted"/>
<dbReference type="GO" id="GO:0016020">
    <property type="term" value="C:membrane"/>
    <property type="evidence" value="ECO:0007669"/>
    <property type="project" value="UniProtKB-SubCell"/>
</dbReference>
<dbReference type="SUPFAM" id="SSF52058">
    <property type="entry name" value="L domain-like"/>
    <property type="match status" value="1"/>
</dbReference>
<dbReference type="Gene3D" id="3.80.10.10">
    <property type="entry name" value="Ribonuclease Inhibitor"/>
    <property type="match status" value="1"/>
</dbReference>
<reference evidence="8 10" key="1">
    <citation type="submission" date="2024-11" db="EMBL/GenBank/DDBJ databases">
        <title>Chromosome-level genome assembly of the freshwater bivalve Anodonta woodiana.</title>
        <authorList>
            <person name="Chen X."/>
        </authorList>
    </citation>
    <scope>NUCLEOTIDE SEQUENCE [LARGE SCALE GENOMIC DNA]</scope>
    <source>
        <strain evidence="8">MN2024</strain>
        <tissue evidence="8">Gills</tissue>
    </source>
</reference>
<gene>
    <name evidence="8" type="ORF">ACJMK2_002723</name>
    <name evidence="9" type="ORF">ACJMK2_002753</name>
</gene>
<evidence type="ECO:0000313" key="9">
    <source>
        <dbReference type="EMBL" id="KAL3890471.1"/>
    </source>
</evidence>
<evidence type="ECO:0000313" key="10">
    <source>
        <dbReference type="Proteomes" id="UP001634394"/>
    </source>
</evidence>
<evidence type="ECO:0000256" key="6">
    <source>
        <dbReference type="SAM" id="Phobius"/>
    </source>
</evidence>
<dbReference type="Proteomes" id="UP001634394">
    <property type="component" value="Unassembled WGS sequence"/>
</dbReference>
<evidence type="ECO:0000256" key="3">
    <source>
        <dbReference type="ARBA" id="ARBA00022729"/>
    </source>
</evidence>
<keyword evidence="3" id="KW-0732">Signal</keyword>
<dbReference type="AlphaFoldDB" id="A0ABD3XXQ9"/>
<keyword evidence="10" id="KW-1185">Reference proteome</keyword>
<feature type="domain" description="TIR" evidence="7">
    <location>
        <begin position="241"/>
        <end position="395"/>
    </location>
</feature>
<dbReference type="Gene3D" id="3.40.50.10140">
    <property type="entry name" value="Toll/interleukin-1 receptor homology (TIR) domain"/>
    <property type="match status" value="1"/>
</dbReference>
<dbReference type="EMBL" id="JBJQND010000001">
    <property type="protein sequence ID" value="KAL3890471.1"/>
    <property type="molecule type" value="Genomic_DNA"/>
</dbReference>
<feature type="transmembrane region" description="Helical" evidence="6">
    <location>
        <begin position="190"/>
        <end position="212"/>
    </location>
</feature>
<keyword evidence="4 6" id="KW-1133">Transmembrane helix</keyword>
<dbReference type="SUPFAM" id="SSF52200">
    <property type="entry name" value="Toll/Interleukin receptor TIR domain"/>
    <property type="match status" value="1"/>
</dbReference>
<keyword evidence="2 6" id="KW-0812">Transmembrane</keyword>
<protein>
    <recommendedName>
        <fullName evidence="7">TIR domain-containing protein</fullName>
    </recommendedName>
</protein>